<reference evidence="11" key="2">
    <citation type="submission" date="2025-09" db="UniProtKB">
        <authorList>
            <consortium name="Ensembl"/>
        </authorList>
    </citation>
    <scope>IDENTIFICATION</scope>
</reference>
<dbReference type="RefSeq" id="XP_015249081.1">
    <property type="nucleotide sequence ID" value="XM_015393595.1"/>
</dbReference>
<feature type="domain" description="Folate receptor-like" evidence="9">
    <location>
        <begin position="70"/>
        <end position="220"/>
    </location>
</feature>
<dbReference type="Proteomes" id="UP000265020">
    <property type="component" value="Unassembled WGS sequence"/>
</dbReference>
<protein>
    <submittedName>
        <fullName evidence="11">HHIP-like 2</fullName>
    </submittedName>
</protein>
<comment type="similarity">
    <text evidence="2">Belongs to the HHIP family.</text>
</comment>
<dbReference type="Pfam" id="PF07995">
    <property type="entry name" value="GSDH"/>
    <property type="match status" value="1"/>
</dbReference>
<evidence type="ECO:0000256" key="4">
    <source>
        <dbReference type="ARBA" id="ARBA00022729"/>
    </source>
</evidence>
<feature type="compositionally biased region" description="Low complexity" evidence="7">
    <location>
        <begin position="676"/>
        <end position="692"/>
    </location>
</feature>
<evidence type="ECO:0000256" key="2">
    <source>
        <dbReference type="ARBA" id="ARBA00010658"/>
    </source>
</evidence>
<keyword evidence="4" id="KW-0732">Signal</keyword>
<dbReference type="Ensembl" id="ENSCVAT00000007442.1">
    <property type="protein sequence ID" value="ENSCVAP00000004981.1"/>
    <property type="gene ID" value="ENSCVAG00000006331.1"/>
</dbReference>
<dbReference type="KEGG" id="cvg:107096787"/>
<evidence type="ECO:0000256" key="6">
    <source>
        <dbReference type="ARBA" id="ARBA00023180"/>
    </source>
</evidence>
<organism evidence="11 12">
    <name type="scientific">Cyprinodon variegatus</name>
    <name type="common">Sheepshead minnow</name>
    <dbReference type="NCBI Taxonomy" id="28743"/>
    <lineage>
        <taxon>Eukaryota</taxon>
        <taxon>Metazoa</taxon>
        <taxon>Chordata</taxon>
        <taxon>Craniata</taxon>
        <taxon>Vertebrata</taxon>
        <taxon>Euteleostomi</taxon>
        <taxon>Actinopterygii</taxon>
        <taxon>Neopterygii</taxon>
        <taxon>Teleostei</taxon>
        <taxon>Neoteleostei</taxon>
        <taxon>Acanthomorphata</taxon>
        <taxon>Ovalentaria</taxon>
        <taxon>Atherinomorphae</taxon>
        <taxon>Cyprinodontiformes</taxon>
        <taxon>Cyprinodontidae</taxon>
        <taxon>Cyprinodon</taxon>
    </lineage>
</organism>
<feature type="compositionally biased region" description="Basic and acidic residues" evidence="7">
    <location>
        <begin position="710"/>
        <end position="723"/>
    </location>
</feature>
<dbReference type="InterPro" id="IPR011042">
    <property type="entry name" value="6-blade_b-propeller_TolB-like"/>
</dbReference>
<evidence type="ECO:0000256" key="8">
    <source>
        <dbReference type="SAM" id="Phobius"/>
    </source>
</evidence>
<evidence type="ECO:0000256" key="3">
    <source>
        <dbReference type="ARBA" id="ARBA00022525"/>
    </source>
</evidence>
<feature type="transmembrane region" description="Helical" evidence="8">
    <location>
        <begin position="32"/>
        <end position="51"/>
    </location>
</feature>
<dbReference type="InterPro" id="IPR012938">
    <property type="entry name" value="Glc/Sorbosone_DH"/>
</dbReference>
<evidence type="ECO:0000259" key="9">
    <source>
        <dbReference type="Pfam" id="PF03024"/>
    </source>
</evidence>
<proteinExistence type="inferred from homology"/>
<dbReference type="Pfam" id="PF03024">
    <property type="entry name" value="Folate_rec"/>
    <property type="match status" value="1"/>
</dbReference>
<feature type="compositionally biased region" description="Basic residues" evidence="7">
    <location>
        <begin position="813"/>
        <end position="822"/>
    </location>
</feature>
<dbReference type="Gene3D" id="2.120.10.30">
    <property type="entry name" value="TolB, C-terminal domain"/>
    <property type="match status" value="1"/>
</dbReference>
<evidence type="ECO:0000256" key="5">
    <source>
        <dbReference type="ARBA" id="ARBA00023157"/>
    </source>
</evidence>
<name>A0A3Q2CIF1_CYPVA</name>
<keyword evidence="5" id="KW-1015">Disulfide bond</keyword>
<comment type="subcellular location">
    <subcellularLocation>
        <location evidence="1">Secreted</location>
    </subcellularLocation>
</comment>
<dbReference type="InterPro" id="IPR018143">
    <property type="entry name" value="Folate_rcpt-like"/>
</dbReference>
<dbReference type="AlphaFoldDB" id="A0A3Q2CIF1"/>
<feature type="region of interest" description="Disordered" evidence="7">
    <location>
        <begin position="805"/>
        <end position="834"/>
    </location>
</feature>
<dbReference type="PANTHER" id="PTHR19328:SF54">
    <property type="entry name" value="HHIP-LIKE PROTEIN 2"/>
    <property type="match status" value="1"/>
</dbReference>
<keyword evidence="8" id="KW-0812">Transmembrane</keyword>
<evidence type="ECO:0000256" key="7">
    <source>
        <dbReference type="SAM" id="MobiDB-lite"/>
    </source>
</evidence>
<keyword evidence="8" id="KW-0472">Membrane</keyword>
<feature type="compositionally biased region" description="Polar residues" evidence="7">
    <location>
        <begin position="724"/>
        <end position="744"/>
    </location>
</feature>
<evidence type="ECO:0000259" key="10">
    <source>
        <dbReference type="Pfam" id="PF07995"/>
    </source>
</evidence>
<reference evidence="11" key="1">
    <citation type="submission" date="2025-08" db="UniProtKB">
        <authorList>
            <consortium name="Ensembl"/>
        </authorList>
    </citation>
    <scope>IDENTIFICATION</scope>
</reference>
<sequence>MTSKQKYAIRTGGAVCAILRTATSRNCPKQPLGAPEIIIFFFISVMLSFTVQPASAHPQCLDFAPPFKPQWHLEFCSQYEDFGCCDQRTDNVIAERYWDIIELLEAAGYDLCEDMLKEIMCQECSPYAAHLYDAEDPYTPVRDLPGLCFGYCSEFHSKCRHVLKYLTENQLLLDTSGRDMTTFCSLIDLSDQDYCYPNVLKSTDLNSNLGQVVEDPRGCLQVCLTEVANNLRNPVLMLHSDDETHRMFIAEQIGFVWVYLSDGSRLERPFLDMSGEVLTTPWLGDERGFLGMAFHPKYKHNGRFFIYYSIQFSSKVEKIRISEMKVSSSDMNMADPYSERVVLEIEEPAANHNGGMLLFGQDGYLYIFTGDGGKAGDPFGKHGNAQNRSALLGKVLRIDVDGSDSGGKPYRIPSDNPFSGDPDARPEVFAYGVRNMWRCSVDRGDPVSGYGRGRIFCGDVGQNRYEEIDIIINGGNYGWRAKEGFECYDIKLCQNSSLNDILPIFVYSHHVGKSVTGGYVYRGCESPNLNGLYMFGDFMSGRLMALEEDKTAGTWKEKSICMGSATTCSFPGLINHHHKFIISFGEDEAGELYFLATSYPSAMSPSGTVFKFMDPSRRAPPGKCKQKPLPVKVRGKKFPFIPRELTLLNANEKPTRPPPRKYKLTTKPPVTSGQPRSTMARASTATMTAAASLDRTAPSKAFTRSKNKSLKKEKELKEKDAQTKKSSMGKKSNSQIKKTAVSSSDRAEVKAKTNQTTEDTNGRRLSMGLKDKRIGPKRSNPNRKSAQKRTGLKILKTEHLMLSNKTETNINARSKKERKLPWVKKVNTTNPGAL</sequence>
<evidence type="ECO:0000256" key="1">
    <source>
        <dbReference type="ARBA" id="ARBA00004613"/>
    </source>
</evidence>
<dbReference type="CTD" id="79802"/>
<evidence type="ECO:0000313" key="11">
    <source>
        <dbReference type="Ensembl" id="ENSCVAP00000004981.1"/>
    </source>
</evidence>
<accession>A0A3Q2CIF1</accession>
<feature type="region of interest" description="Disordered" evidence="7">
    <location>
        <begin position="647"/>
        <end position="793"/>
    </location>
</feature>
<evidence type="ECO:0000313" key="12">
    <source>
        <dbReference type="Proteomes" id="UP000265020"/>
    </source>
</evidence>
<keyword evidence="8" id="KW-1133">Transmembrane helix</keyword>
<keyword evidence="12" id="KW-1185">Reference proteome</keyword>
<dbReference type="GeneTree" id="ENSGT00940000161139"/>
<feature type="domain" description="Glucose/Sorbosone dehydrogenase" evidence="10">
    <location>
        <begin position="232"/>
        <end position="559"/>
    </location>
</feature>
<dbReference type="PANTHER" id="PTHR19328">
    <property type="entry name" value="HEDGEHOG-INTERACTING PROTEIN"/>
    <property type="match status" value="1"/>
</dbReference>
<keyword evidence="3" id="KW-0964">Secreted</keyword>
<keyword evidence="6" id="KW-0325">Glycoprotein</keyword>
<dbReference type="GeneID" id="107096787"/>
<dbReference type="SUPFAM" id="SSF50952">
    <property type="entry name" value="Soluble quinoprotein glucose dehydrogenase"/>
    <property type="match status" value="1"/>
</dbReference>
<dbReference type="GO" id="GO:0005576">
    <property type="term" value="C:extracellular region"/>
    <property type="evidence" value="ECO:0007669"/>
    <property type="project" value="UniProtKB-SubCell"/>
</dbReference>
<dbReference type="InterPro" id="IPR011041">
    <property type="entry name" value="Quinoprot_gluc/sorb_DH_b-prop"/>
</dbReference>
<dbReference type="OMA" id="CCDQSKD"/>
<dbReference type="OrthoDB" id="10266706at2759"/>